<keyword evidence="2" id="KW-1185">Reference proteome</keyword>
<dbReference type="SUPFAM" id="SSF47616">
    <property type="entry name" value="GST C-terminal domain-like"/>
    <property type="match status" value="1"/>
</dbReference>
<evidence type="ECO:0000313" key="2">
    <source>
        <dbReference type="Proteomes" id="UP000694888"/>
    </source>
</evidence>
<dbReference type="RefSeq" id="XP_012946683.1">
    <property type="nucleotide sequence ID" value="XM_013091229.1"/>
</dbReference>
<proteinExistence type="predicted"/>
<name>A0ABM1AFK7_APLCA</name>
<feature type="non-terminal residue" evidence="3">
    <location>
        <position position="1"/>
    </location>
</feature>
<dbReference type="InterPro" id="IPR050213">
    <property type="entry name" value="GST_superfamily"/>
</dbReference>
<dbReference type="InterPro" id="IPR004046">
    <property type="entry name" value="GST_C"/>
</dbReference>
<dbReference type="InterPro" id="IPR004045">
    <property type="entry name" value="Glutathione_S-Trfase_N"/>
</dbReference>
<dbReference type="GeneID" id="106014154"/>
<dbReference type="InterPro" id="IPR036282">
    <property type="entry name" value="Glutathione-S-Trfase_C_sf"/>
</dbReference>
<evidence type="ECO:0000313" key="3">
    <source>
        <dbReference type="RefSeq" id="XP_012946683.1"/>
    </source>
</evidence>
<dbReference type="PANTHER" id="PTHR11571:SF150">
    <property type="entry name" value="GLUTATHIONE S-TRANSFERASE"/>
    <property type="match status" value="1"/>
</dbReference>
<feature type="domain" description="GST N-terminal" evidence="1">
    <location>
        <begin position="1"/>
        <end position="34"/>
    </location>
</feature>
<gene>
    <name evidence="3" type="primary">LOC106014154</name>
</gene>
<protein>
    <submittedName>
        <fullName evidence="3">Glutathione S-transferase 2</fullName>
    </submittedName>
</protein>
<dbReference type="PANTHER" id="PTHR11571">
    <property type="entry name" value="GLUTATHIONE S-TRANSFERASE"/>
    <property type="match status" value="1"/>
</dbReference>
<dbReference type="Proteomes" id="UP000694888">
    <property type="component" value="Unplaced"/>
</dbReference>
<reference evidence="3" key="1">
    <citation type="submission" date="2025-08" db="UniProtKB">
        <authorList>
            <consortium name="RefSeq"/>
        </authorList>
    </citation>
    <scope>IDENTIFICATION</scope>
</reference>
<sequence>TPLGGLPILEINGKTFVQGLALASFLARENGLHGSNNLESMMIDQIVLSKEDVLVAEVKAKFEKDEAKKAEVMKDLTTNVYPKFFGFFIKAIKENPAKSGFVVGKKVGRPTLNMNVSSKCL</sequence>
<dbReference type="Pfam" id="PF14497">
    <property type="entry name" value="GST_C_3"/>
    <property type="match status" value="1"/>
</dbReference>
<evidence type="ECO:0000259" key="1">
    <source>
        <dbReference type="PROSITE" id="PS50404"/>
    </source>
</evidence>
<dbReference type="Gene3D" id="1.20.1050.10">
    <property type="match status" value="1"/>
</dbReference>
<feature type="non-terminal residue" evidence="3">
    <location>
        <position position="121"/>
    </location>
</feature>
<dbReference type="Gene3D" id="3.40.30.10">
    <property type="entry name" value="Glutaredoxin"/>
    <property type="match status" value="1"/>
</dbReference>
<accession>A0ABM1AFK7</accession>
<organism evidence="2 3">
    <name type="scientific">Aplysia californica</name>
    <name type="common">California sea hare</name>
    <dbReference type="NCBI Taxonomy" id="6500"/>
    <lineage>
        <taxon>Eukaryota</taxon>
        <taxon>Metazoa</taxon>
        <taxon>Spiralia</taxon>
        <taxon>Lophotrochozoa</taxon>
        <taxon>Mollusca</taxon>
        <taxon>Gastropoda</taxon>
        <taxon>Heterobranchia</taxon>
        <taxon>Euthyneura</taxon>
        <taxon>Tectipleura</taxon>
        <taxon>Aplysiida</taxon>
        <taxon>Aplysioidea</taxon>
        <taxon>Aplysiidae</taxon>
        <taxon>Aplysia</taxon>
    </lineage>
</organism>
<dbReference type="PROSITE" id="PS50404">
    <property type="entry name" value="GST_NTER"/>
    <property type="match status" value="1"/>
</dbReference>